<dbReference type="EMBL" id="BAABBN010000017">
    <property type="protein sequence ID" value="GAA3944635.1"/>
    <property type="molecule type" value="Genomic_DNA"/>
</dbReference>
<accession>A0ABP7NEU9</accession>
<reference evidence="5" key="1">
    <citation type="journal article" date="2019" name="Int. J. Syst. Evol. Microbiol.">
        <title>The Global Catalogue of Microorganisms (GCM) 10K type strain sequencing project: providing services to taxonomists for standard genome sequencing and annotation.</title>
        <authorList>
            <consortium name="The Broad Institute Genomics Platform"/>
            <consortium name="The Broad Institute Genome Sequencing Center for Infectious Disease"/>
            <person name="Wu L."/>
            <person name="Ma J."/>
        </authorList>
    </citation>
    <scope>NUCLEOTIDE SEQUENCE [LARGE SCALE GENOMIC DNA]</scope>
    <source>
        <strain evidence="5">JCM 17551</strain>
    </source>
</reference>
<organism evidence="4 5">
    <name type="scientific">Litoribacillus peritrichatus</name>
    <dbReference type="NCBI Taxonomy" id="718191"/>
    <lineage>
        <taxon>Bacteria</taxon>
        <taxon>Pseudomonadati</taxon>
        <taxon>Pseudomonadota</taxon>
        <taxon>Gammaproteobacteria</taxon>
        <taxon>Oceanospirillales</taxon>
        <taxon>Oceanospirillaceae</taxon>
        <taxon>Litoribacillus</taxon>
    </lineage>
</organism>
<feature type="modified residue" description="Phosphohistidine" evidence="2">
    <location>
        <position position="57"/>
    </location>
</feature>
<keyword evidence="1" id="KW-0902">Two-component regulatory system</keyword>
<dbReference type="RefSeq" id="WP_344800972.1">
    <property type="nucleotide sequence ID" value="NZ_BAABBN010000017.1"/>
</dbReference>
<proteinExistence type="predicted"/>
<comment type="caution">
    <text evidence="4">The sequence shown here is derived from an EMBL/GenBank/DDBJ whole genome shotgun (WGS) entry which is preliminary data.</text>
</comment>
<sequence>MSKLHDPDAVSNLKGLIGDEKFSIILSSSRASLESIVTELKNAYQEQDHETMRRAVHSIKSSVGNYGAIKVSQKAEELELRYKDNLLDQAETEIPEIEAMVQQVLAELDEYL</sequence>
<name>A0ABP7NEU9_9GAMM</name>
<keyword evidence="2" id="KW-0597">Phosphoprotein</keyword>
<protein>
    <recommendedName>
        <fullName evidence="3">HPt domain-containing protein</fullName>
    </recommendedName>
</protein>
<dbReference type="PROSITE" id="PS50894">
    <property type="entry name" value="HPT"/>
    <property type="match status" value="1"/>
</dbReference>
<dbReference type="Proteomes" id="UP001501565">
    <property type="component" value="Unassembled WGS sequence"/>
</dbReference>
<feature type="domain" description="HPt" evidence="3">
    <location>
        <begin position="18"/>
        <end position="112"/>
    </location>
</feature>
<dbReference type="SUPFAM" id="SSF47226">
    <property type="entry name" value="Histidine-containing phosphotransfer domain, HPT domain"/>
    <property type="match status" value="1"/>
</dbReference>
<gene>
    <name evidence="4" type="ORF">GCM10022277_45440</name>
</gene>
<dbReference type="Pfam" id="PF01627">
    <property type="entry name" value="Hpt"/>
    <property type="match status" value="1"/>
</dbReference>
<dbReference type="InterPro" id="IPR008207">
    <property type="entry name" value="Sig_transdc_His_kin_Hpt_dom"/>
</dbReference>
<dbReference type="InterPro" id="IPR036641">
    <property type="entry name" value="HPT_dom_sf"/>
</dbReference>
<dbReference type="Gene3D" id="1.20.120.160">
    <property type="entry name" value="HPT domain"/>
    <property type="match status" value="1"/>
</dbReference>
<evidence type="ECO:0000313" key="4">
    <source>
        <dbReference type="EMBL" id="GAA3944635.1"/>
    </source>
</evidence>
<evidence type="ECO:0000259" key="3">
    <source>
        <dbReference type="PROSITE" id="PS50894"/>
    </source>
</evidence>
<evidence type="ECO:0000256" key="1">
    <source>
        <dbReference type="ARBA" id="ARBA00023012"/>
    </source>
</evidence>
<evidence type="ECO:0000256" key="2">
    <source>
        <dbReference type="PROSITE-ProRule" id="PRU00110"/>
    </source>
</evidence>
<keyword evidence="5" id="KW-1185">Reference proteome</keyword>
<evidence type="ECO:0000313" key="5">
    <source>
        <dbReference type="Proteomes" id="UP001501565"/>
    </source>
</evidence>